<keyword evidence="6 16" id="KW-0812">Transmembrane</keyword>
<keyword evidence="14 16" id="KW-0472">Membrane</keyword>
<feature type="transmembrane region" description="Helical" evidence="16">
    <location>
        <begin position="313"/>
        <end position="330"/>
    </location>
</feature>
<dbReference type="GO" id="GO:0003954">
    <property type="term" value="F:NADH dehydrogenase activity"/>
    <property type="evidence" value="ECO:0007669"/>
    <property type="project" value="TreeGrafter"/>
</dbReference>
<evidence type="ECO:0000256" key="15">
    <source>
        <dbReference type="ARBA" id="ARBA00049551"/>
    </source>
</evidence>
<dbReference type="GO" id="GO:0005743">
    <property type="term" value="C:mitochondrial inner membrane"/>
    <property type="evidence" value="ECO:0007669"/>
    <property type="project" value="UniProtKB-SubCell"/>
</dbReference>
<keyword evidence="4 16" id="KW-0813">Transport</keyword>
<dbReference type="InterPro" id="IPR010934">
    <property type="entry name" value="NADH_DH_su5_C"/>
</dbReference>
<evidence type="ECO:0000256" key="9">
    <source>
        <dbReference type="ARBA" id="ARBA00022982"/>
    </source>
</evidence>
<feature type="transmembrane region" description="Helical" evidence="16">
    <location>
        <begin position="227"/>
        <end position="245"/>
    </location>
</feature>
<evidence type="ECO:0000259" key="17">
    <source>
        <dbReference type="Pfam" id="PF00361"/>
    </source>
</evidence>
<comment type="function">
    <text evidence="16">Core subunit of the mitochondrial membrane respiratory chain NADH dehydrogenase (Complex I) which catalyzes electron transfer from NADH through the respiratory chain, using ubiquinone as an electron acceptor. Essential for the catalytic activity and assembly of complex I.</text>
</comment>
<geneLocation type="mitochondrion" evidence="20"/>
<feature type="transmembrane region" description="Helical" evidence="16">
    <location>
        <begin position="116"/>
        <end position="135"/>
    </location>
</feature>
<dbReference type="GO" id="GO:0008137">
    <property type="term" value="F:NADH dehydrogenase (ubiquinone) activity"/>
    <property type="evidence" value="ECO:0007669"/>
    <property type="project" value="UniProtKB-EC"/>
</dbReference>
<evidence type="ECO:0000256" key="11">
    <source>
        <dbReference type="ARBA" id="ARBA00023027"/>
    </source>
</evidence>
<keyword evidence="13 16" id="KW-0496">Mitochondrion</keyword>
<accession>A0A0U1ZXG3</accession>
<dbReference type="InterPro" id="IPR001750">
    <property type="entry name" value="ND/Mrp_TM"/>
</dbReference>
<keyword evidence="5" id="KW-0679">Respiratory chain</keyword>
<dbReference type="GO" id="GO:0015990">
    <property type="term" value="P:electron transport coupled proton transport"/>
    <property type="evidence" value="ECO:0007669"/>
    <property type="project" value="TreeGrafter"/>
</dbReference>
<evidence type="ECO:0000256" key="12">
    <source>
        <dbReference type="ARBA" id="ARBA00023075"/>
    </source>
</evidence>
<evidence type="ECO:0000256" key="6">
    <source>
        <dbReference type="ARBA" id="ARBA00022692"/>
    </source>
</evidence>
<keyword evidence="9" id="KW-0249">Electron transport</keyword>
<feature type="transmembrane region" description="Helical" evidence="16">
    <location>
        <begin position="155"/>
        <end position="173"/>
    </location>
</feature>
<feature type="transmembrane region" description="Helical" evidence="16">
    <location>
        <begin position="463"/>
        <end position="486"/>
    </location>
</feature>
<keyword evidence="10 16" id="KW-1133">Transmembrane helix</keyword>
<comment type="similarity">
    <text evidence="16">Belongs to the complex I subunit 5 family.</text>
</comment>
<dbReference type="GO" id="GO:0042773">
    <property type="term" value="P:ATP synthesis coupled electron transport"/>
    <property type="evidence" value="ECO:0007669"/>
    <property type="project" value="InterPro"/>
</dbReference>
<comment type="catalytic activity">
    <reaction evidence="15 16">
        <text>a ubiquinone + NADH + 5 H(+)(in) = a ubiquinol + NAD(+) + 4 H(+)(out)</text>
        <dbReference type="Rhea" id="RHEA:29091"/>
        <dbReference type="Rhea" id="RHEA-COMP:9565"/>
        <dbReference type="Rhea" id="RHEA-COMP:9566"/>
        <dbReference type="ChEBI" id="CHEBI:15378"/>
        <dbReference type="ChEBI" id="CHEBI:16389"/>
        <dbReference type="ChEBI" id="CHEBI:17976"/>
        <dbReference type="ChEBI" id="CHEBI:57540"/>
        <dbReference type="ChEBI" id="CHEBI:57945"/>
        <dbReference type="EC" id="7.1.1.2"/>
    </reaction>
</comment>
<evidence type="ECO:0000259" key="18">
    <source>
        <dbReference type="Pfam" id="PF00662"/>
    </source>
</evidence>
<evidence type="ECO:0000256" key="13">
    <source>
        <dbReference type="ARBA" id="ARBA00023128"/>
    </source>
</evidence>
<gene>
    <name evidence="20" type="primary">NAD5</name>
</gene>
<evidence type="ECO:0000259" key="19">
    <source>
        <dbReference type="Pfam" id="PF06455"/>
    </source>
</evidence>
<proteinExistence type="inferred from homology"/>
<feature type="transmembrane region" description="Helical" evidence="16">
    <location>
        <begin position="12"/>
        <end position="32"/>
    </location>
</feature>
<evidence type="ECO:0000256" key="4">
    <source>
        <dbReference type="ARBA" id="ARBA00022448"/>
    </source>
</evidence>
<dbReference type="Pfam" id="PF00662">
    <property type="entry name" value="Proton_antipo_N"/>
    <property type="match status" value="1"/>
</dbReference>
<dbReference type="EMBL" id="KP244452">
    <property type="protein sequence ID" value="AKE36683.1"/>
    <property type="molecule type" value="Genomic_DNA"/>
</dbReference>
<evidence type="ECO:0000256" key="5">
    <source>
        <dbReference type="ARBA" id="ARBA00022660"/>
    </source>
</evidence>
<dbReference type="Pfam" id="PF00361">
    <property type="entry name" value="Proton_antipo_M"/>
    <property type="match status" value="1"/>
</dbReference>
<reference evidence="20" key="1">
    <citation type="journal article" date="2016" name="PLoS ONE">
        <title>The Complete Female- and Male-Transmitted Mitochondrial Genome of Meretrix lamarckii.</title>
        <authorList>
            <person name="Bettinazzi S."/>
            <person name="Plazzi F."/>
            <person name="Passamonti M."/>
        </authorList>
    </citation>
    <scope>NUCLEOTIDE SEQUENCE</scope>
    <source>
        <tissue evidence="20">Gonads</tissue>
    </source>
</reference>
<keyword evidence="7" id="KW-0999">Mitochondrion inner membrane</keyword>
<dbReference type="InterPro" id="IPR003945">
    <property type="entry name" value="NU5C-like"/>
</dbReference>
<dbReference type="EC" id="7.1.1.2" evidence="2 16"/>
<feature type="domain" description="NADH-Ubiquinone oxidoreductase (complex I) chain 5 N-terminal" evidence="18">
    <location>
        <begin position="50"/>
        <end position="93"/>
    </location>
</feature>
<feature type="transmembrane region" description="Helical" evidence="16">
    <location>
        <begin position="52"/>
        <end position="82"/>
    </location>
</feature>
<evidence type="ECO:0000256" key="8">
    <source>
        <dbReference type="ARBA" id="ARBA00022967"/>
    </source>
</evidence>
<keyword evidence="8" id="KW-1278">Translocase</keyword>
<dbReference type="PANTHER" id="PTHR42829">
    <property type="entry name" value="NADH-UBIQUINONE OXIDOREDUCTASE CHAIN 5"/>
    <property type="match status" value="1"/>
</dbReference>
<feature type="transmembrane region" description="Helical" evidence="16">
    <location>
        <begin position="386"/>
        <end position="407"/>
    </location>
</feature>
<feature type="transmembrane region" description="Helical" evidence="16">
    <location>
        <begin position="193"/>
        <end position="215"/>
    </location>
</feature>
<keyword evidence="11 16" id="KW-0520">NAD</keyword>
<dbReference type="PANTHER" id="PTHR42829:SF2">
    <property type="entry name" value="NADH-UBIQUINONE OXIDOREDUCTASE CHAIN 5"/>
    <property type="match status" value="1"/>
</dbReference>
<name>A0A0U1ZXG3_9BIVA</name>
<feature type="transmembrane region" description="Helical" evidence="16">
    <location>
        <begin position="290"/>
        <end position="307"/>
    </location>
</feature>
<evidence type="ECO:0000256" key="7">
    <source>
        <dbReference type="ARBA" id="ARBA00022792"/>
    </source>
</evidence>
<evidence type="ECO:0000256" key="3">
    <source>
        <dbReference type="ARBA" id="ARBA00021096"/>
    </source>
</evidence>
<protein>
    <recommendedName>
        <fullName evidence="3 16">NADH-ubiquinone oxidoreductase chain 5</fullName>
        <ecNumber evidence="2 16">7.1.1.2</ecNumber>
    </recommendedName>
</protein>
<feature type="domain" description="NADH dehydrogenase subunit 5 C-terminal" evidence="19">
    <location>
        <begin position="402"/>
        <end position="576"/>
    </location>
</feature>
<dbReference type="PRINTS" id="PR01434">
    <property type="entry name" value="NADHDHGNASE5"/>
</dbReference>
<feature type="transmembrane region" description="Helical" evidence="16">
    <location>
        <begin position="89"/>
        <end position="110"/>
    </location>
</feature>
<evidence type="ECO:0000313" key="20">
    <source>
        <dbReference type="EMBL" id="AKE36683.1"/>
    </source>
</evidence>
<organism evidence="20">
    <name type="scientific">Meretrix lamarckii</name>
    <name type="common">Korean hard clam</name>
    <dbReference type="NCBI Taxonomy" id="157363"/>
    <lineage>
        <taxon>Eukaryota</taxon>
        <taxon>Metazoa</taxon>
        <taxon>Spiralia</taxon>
        <taxon>Lophotrochozoa</taxon>
        <taxon>Mollusca</taxon>
        <taxon>Bivalvia</taxon>
        <taxon>Autobranchia</taxon>
        <taxon>Heteroconchia</taxon>
        <taxon>Euheterodonta</taxon>
        <taxon>Imparidentia</taxon>
        <taxon>Neoheterodontei</taxon>
        <taxon>Venerida</taxon>
        <taxon>Veneroidea</taxon>
        <taxon>Veneridae</taxon>
        <taxon>Meretrix</taxon>
    </lineage>
</organism>
<evidence type="ECO:0000256" key="14">
    <source>
        <dbReference type="ARBA" id="ARBA00023136"/>
    </source>
</evidence>
<dbReference type="AlphaFoldDB" id="A0A0U1ZXG3"/>
<feature type="domain" description="NADH:quinone oxidoreductase/Mrp antiporter transmembrane" evidence="17">
    <location>
        <begin position="114"/>
        <end position="387"/>
    </location>
</feature>
<evidence type="ECO:0000256" key="16">
    <source>
        <dbReference type="RuleBase" id="RU003404"/>
    </source>
</evidence>
<feature type="transmembrane region" description="Helical" evidence="16">
    <location>
        <begin position="342"/>
        <end position="366"/>
    </location>
</feature>
<dbReference type="InterPro" id="IPR001516">
    <property type="entry name" value="Proton_antipo_N"/>
</dbReference>
<feature type="transmembrane region" description="Helical" evidence="16">
    <location>
        <begin position="257"/>
        <end position="278"/>
    </location>
</feature>
<evidence type="ECO:0000256" key="10">
    <source>
        <dbReference type="ARBA" id="ARBA00022989"/>
    </source>
</evidence>
<keyword evidence="12 16" id="KW-0830">Ubiquinone</keyword>
<evidence type="ECO:0000256" key="1">
    <source>
        <dbReference type="ARBA" id="ARBA00004448"/>
    </source>
</evidence>
<feature type="transmembrane region" description="Helical" evidence="16">
    <location>
        <begin position="427"/>
        <end position="451"/>
    </location>
</feature>
<comment type="subcellular location">
    <subcellularLocation>
        <location evidence="1">Mitochondrion inner membrane</location>
        <topology evidence="1">Multi-pass membrane protein</topology>
    </subcellularLocation>
</comment>
<feature type="transmembrane region" description="Helical" evidence="16">
    <location>
        <begin position="558"/>
        <end position="577"/>
    </location>
</feature>
<dbReference type="Pfam" id="PF06455">
    <property type="entry name" value="NADH5_C"/>
    <property type="match status" value="1"/>
</dbReference>
<sequence length="578" mass="64772">MLISKSKFTVGWAVIFLFSFFFFFSYLSYLNMSEAYCVVVEWELSGRMGVDLVFPMVLDFVSCVFVSVVLYISSCVVLFSGFYMSHETFFCRFLSVLMLFVISMVLLILFPGFLSLMVGWDGLGATSFLLVIYYMDFDSLSAGMVTALTNRIGDVFFLLGIALMSSGLGFSTFDVDFIKGFVVGSVDDELVFVLGMLLVLGSMTKSAVMPFSAWLPEAMAAPTPVSSLVHSSTLVTAGVYVLIRFGDVVVEICNCSLMIFSLMTMIVSGVSALSFVDLKKVVALSTLSQVSMMMLSISVGGVGVAFFHLLVHAFFKALMFMCVGSIIFYSGGVQDARFLGCLWFKMPFVFSLFIFCSLCLVGFPFMSGYYSKELIVSSFLSGYSSLIGFGSVYLSLVFTFGYTFRMIWLLCTSQSVMLVESFKSNSFYLNVSLMLMSLGAVGSGVLFQCFFMNMNFYSFMSVYMFYGGLLLVSFWVMDMFFVFWIVDSSVSKQGIHDFLGQLWFMKHLSGGVISSLFLQFSCLVVRFVDMGWVRGFIWKVGLKKFFNKGTNYIRAVNFNPIGLLLCFSMLLWVFVFFW</sequence>
<evidence type="ECO:0000256" key="2">
    <source>
        <dbReference type="ARBA" id="ARBA00012944"/>
    </source>
</evidence>